<evidence type="ECO:0000313" key="2">
    <source>
        <dbReference type="Proteomes" id="UP000000249"/>
    </source>
</evidence>
<reference evidence="1 2" key="1">
    <citation type="submission" date="2007-03" db="EMBL/GenBank/DDBJ databases">
        <authorList>
            <person name="Heidelberg J."/>
        </authorList>
    </citation>
    <scope>NUCLEOTIDE SEQUENCE [LARGE SCALE GENOMIC DNA]</scope>
    <source>
        <strain evidence="2">ATCC 39541 / Classical Ogawa 395 / O395</strain>
    </source>
</reference>
<evidence type="ECO:0000313" key="1">
    <source>
        <dbReference type="EMBL" id="ABQ18588.1"/>
    </source>
</evidence>
<dbReference type="RefSeq" id="WP_000090763.1">
    <property type="nucleotide sequence ID" value="NC_009456.1"/>
</dbReference>
<dbReference type="KEGG" id="vcr:VC395_A0767"/>
<organism evidence="1 2">
    <name type="scientific">Vibrio cholerae serotype O1 (strain ATCC 39541 / Classical Ogawa 395 / O395)</name>
    <dbReference type="NCBI Taxonomy" id="345073"/>
    <lineage>
        <taxon>Bacteria</taxon>
        <taxon>Pseudomonadati</taxon>
        <taxon>Pseudomonadota</taxon>
        <taxon>Gammaproteobacteria</taxon>
        <taxon>Vibrionales</taxon>
        <taxon>Vibrionaceae</taxon>
        <taxon>Vibrio</taxon>
    </lineage>
</organism>
<dbReference type="PANTHER" id="PTHR43881">
    <property type="entry name" value="GAMMA-GLUTAMYLTRANSPEPTIDASE (AFU_ORTHOLOGUE AFUA_4G13580)"/>
    <property type="match status" value="1"/>
</dbReference>
<dbReference type="eggNOG" id="COG0405">
    <property type="taxonomic scope" value="Bacteria"/>
</dbReference>
<dbReference type="PRINTS" id="PR01210">
    <property type="entry name" value="GGTRANSPTASE"/>
</dbReference>
<accession>A0A0H3AEC3</accession>
<dbReference type="EMBL" id="CP000626">
    <property type="protein sequence ID" value="ABQ18588.1"/>
    <property type="molecule type" value="Genomic_DNA"/>
</dbReference>
<dbReference type="FunFam" id="1.10.246.130:FF:000010">
    <property type="entry name" value="Gamma-glutamyltranspeptidase"/>
    <property type="match status" value="1"/>
</dbReference>
<dbReference type="PANTHER" id="PTHR43881:SF5">
    <property type="entry name" value="GAMMA-GLUTAMYLTRANSPEPTIDASE"/>
    <property type="match status" value="1"/>
</dbReference>
<dbReference type="KEGG" id="vco:VC0395_0492"/>
<dbReference type="PATRIC" id="fig|345073.21.peg.3499"/>
<dbReference type="Gene3D" id="1.10.246.130">
    <property type="match status" value="1"/>
</dbReference>
<dbReference type="AlphaFoldDB" id="A0A0H3AEC3"/>
<gene>
    <name evidence="1" type="ordered locus">VC0395_0492</name>
</gene>
<dbReference type="InterPro" id="IPR029055">
    <property type="entry name" value="Ntn_hydrolases_N"/>
</dbReference>
<dbReference type="SUPFAM" id="SSF56235">
    <property type="entry name" value="N-terminal nucleophile aminohydrolases (Ntn hydrolases)"/>
    <property type="match status" value="1"/>
</dbReference>
<proteinExistence type="predicted"/>
<dbReference type="InterPro" id="IPR043137">
    <property type="entry name" value="GGT_ssub_C"/>
</dbReference>
<dbReference type="InterPro" id="IPR052896">
    <property type="entry name" value="GGT-like_enzyme"/>
</dbReference>
<protein>
    <submittedName>
        <fullName evidence="1">Gamma-glutamyltranspeptidase</fullName>
    </submittedName>
</protein>
<name>A0A0H3AEC3_VIBC3</name>
<dbReference type="Pfam" id="PF01019">
    <property type="entry name" value="G_glu_transpept"/>
    <property type="match status" value="1"/>
</dbReference>
<dbReference type="Proteomes" id="UP000000249">
    <property type="component" value="Chromosome 2"/>
</dbReference>
<dbReference type="OrthoDB" id="5297205at2"/>
<sequence length="522" mass="56361">MARIAFTAPHHKASETGLDILRQSGTACEAMVAAAAMIAVQYPHMNSIGGDGFWLIAAKDKPPVAIDACGSSAQSIALTDYDPAQGLPQQGGAAALTMAGTISGWQTALQLFSSGISLSTLLSPAIQAAEQGILTTPSLAAASHKTWNRLAKLEPFAQIYLNPFRDTLKVGDIVTQKALAKTLTHLSQFGLDAFYQGELAQQMAKELEEAGSPLRLADFIQHKASIVTPLTHNMSQGQFYNLGAPTQGLASLLILGIYDRLAHQARSQADHVHLLIEATKIAFDIRNRAVTDEKYIPTALQNYLIAERVDKLAEKVNLSQAAAWPQKTQLGDTVWMGAVDRYGTMVSFIQSIYWEFGSGVVLPSSGVLWNIRSQSFSLDPEHINCLASRKKPFHTLNPAYAELKDGRRMVYGTMGGDGQPQTQACLISRYLYQGDSLEQSIAKPRWLLGRTWGDSTTKLQMESSLMGQLGTELSARGHQINSVPDGIELMGHAGAIVVGTDSSLEVASDPRSDGAALQLWLE</sequence>
<dbReference type="InterPro" id="IPR043138">
    <property type="entry name" value="GGT_lsub"/>
</dbReference>
<dbReference type="Gene3D" id="3.60.20.40">
    <property type="match status" value="1"/>
</dbReference>